<evidence type="ECO:0000313" key="2">
    <source>
        <dbReference type="EMBL" id="MEJ2871469.1"/>
    </source>
</evidence>
<accession>A0ABU8MWZ8</accession>
<keyword evidence="3" id="KW-1185">Reference proteome</keyword>
<comment type="caution">
    <text evidence="2">The sequence shown here is derived from an EMBL/GenBank/DDBJ whole genome shotgun (WGS) entry which is preliminary data.</text>
</comment>
<evidence type="ECO:0000313" key="3">
    <source>
        <dbReference type="Proteomes" id="UP001385809"/>
    </source>
</evidence>
<keyword evidence="1" id="KW-1133">Transmembrane helix</keyword>
<keyword evidence="1" id="KW-0472">Membrane</keyword>
<protein>
    <recommendedName>
        <fullName evidence="4">DUF3040 domain-containing protein</fullName>
    </recommendedName>
</protein>
<reference evidence="2 3" key="1">
    <citation type="submission" date="2024-03" db="EMBL/GenBank/DDBJ databases">
        <title>Actinomycetospora sp. OC33-EN08, a novel actinomycete isolated from wild orchid (Aerides multiflora).</title>
        <authorList>
            <person name="Suriyachadkun C."/>
        </authorList>
    </citation>
    <scope>NUCLEOTIDE SEQUENCE [LARGE SCALE GENOMIC DNA]</scope>
    <source>
        <strain evidence="2 3">OC33-EN08</strain>
    </source>
</reference>
<keyword evidence="1" id="KW-0812">Transmembrane</keyword>
<proteinExistence type="predicted"/>
<feature type="transmembrane region" description="Helical" evidence="1">
    <location>
        <begin position="73"/>
        <end position="93"/>
    </location>
</feature>
<dbReference type="Proteomes" id="UP001385809">
    <property type="component" value="Unassembled WGS sequence"/>
</dbReference>
<feature type="transmembrane region" description="Helical" evidence="1">
    <location>
        <begin position="47"/>
        <end position="67"/>
    </location>
</feature>
<evidence type="ECO:0000256" key="1">
    <source>
        <dbReference type="SAM" id="Phobius"/>
    </source>
</evidence>
<organism evidence="2 3">
    <name type="scientific">Actinomycetospora aurantiaca</name>
    <dbReference type="NCBI Taxonomy" id="3129233"/>
    <lineage>
        <taxon>Bacteria</taxon>
        <taxon>Bacillati</taxon>
        <taxon>Actinomycetota</taxon>
        <taxon>Actinomycetes</taxon>
        <taxon>Pseudonocardiales</taxon>
        <taxon>Pseudonocardiaceae</taxon>
        <taxon>Actinomycetospora</taxon>
    </lineage>
</organism>
<name>A0ABU8MWZ8_9PSEU</name>
<evidence type="ECO:0008006" key="4">
    <source>
        <dbReference type="Google" id="ProtNLM"/>
    </source>
</evidence>
<sequence>MRSHPGPHHDRPARPLTARELTALDDLEIRLAVTRSGLRSETSWSRAAATTATALLVVLVLVAVGALTGPAGVVLVGAVLVIAVCGSAVYDLLRWPGP</sequence>
<dbReference type="RefSeq" id="WP_337698037.1">
    <property type="nucleotide sequence ID" value="NZ_JBBEGN010000023.1"/>
</dbReference>
<gene>
    <name evidence="2" type="ORF">WCD74_27165</name>
</gene>
<dbReference type="EMBL" id="JBBEGN010000023">
    <property type="protein sequence ID" value="MEJ2871469.1"/>
    <property type="molecule type" value="Genomic_DNA"/>
</dbReference>